<evidence type="ECO:0000256" key="1">
    <source>
        <dbReference type="SAM" id="Phobius"/>
    </source>
</evidence>
<proteinExistence type="predicted"/>
<accession>A0ABY2IPK2</accession>
<keyword evidence="1" id="KW-0812">Transmembrane</keyword>
<dbReference type="CDD" id="cd01948">
    <property type="entry name" value="EAL"/>
    <property type="match status" value="1"/>
</dbReference>
<keyword evidence="1" id="KW-1133">Transmembrane helix</keyword>
<dbReference type="SMART" id="SM00052">
    <property type="entry name" value="EAL"/>
    <property type="match status" value="1"/>
</dbReference>
<evidence type="ECO:0000313" key="5">
    <source>
        <dbReference type="Proteomes" id="UP000297604"/>
    </source>
</evidence>
<comment type="caution">
    <text evidence="4">The sequence shown here is derived from an EMBL/GenBank/DDBJ whole genome shotgun (WGS) entry which is preliminary data.</text>
</comment>
<dbReference type="PANTHER" id="PTHR44757:SF2">
    <property type="entry name" value="BIOFILM ARCHITECTURE MAINTENANCE PROTEIN MBAA"/>
    <property type="match status" value="1"/>
</dbReference>
<dbReference type="PANTHER" id="PTHR44757">
    <property type="entry name" value="DIGUANYLATE CYCLASE DGCP"/>
    <property type="match status" value="1"/>
</dbReference>
<dbReference type="SUPFAM" id="SSF141868">
    <property type="entry name" value="EAL domain-like"/>
    <property type="match status" value="1"/>
</dbReference>
<dbReference type="InterPro" id="IPR043128">
    <property type="entry name" value="Rev_trsase/Diguanyl_cyclase"/>
</dbReference>
<dbReference type="SUPFAM" id="SSF55073">
    <property type="entry name" value="Nucleotide cyclase"/>
    <property type="match status" value="1"/>
</dbReference>
<dbReference type="EMBL" id="SOFS01000015">
    <property type="protein sequence ID" value="TFC21851.1"/>
    <property type="molecule type" value="Genomic_DNA"/>
</dbReference>
<feature type="transmembrane region" description="Helical" evidence="1">
    <location>
        <begin position="202"/>
        <end position="221"/>
    </location>
</feature>
<dbReference type="PROSITE" id="PS50887">
    <property type="entry name" value="GGDEF"/>
    <property type="match status" value="1"/>
</dbReference>
<feature type="domain" description="EAL" evidence="2">
    <location>
        <begin position="499"/>
        <end position="752"/>
    </location>
</feature>
<sequence length="782" mass="83900">MRARIHTGLVWAMVLVLAASVVGLAVHWGGWGPAGDVWFEPVLVVSVGLTDLLPVAVCWMAVGRVGLRRPEVLLAATAMTAYVAGDCYRAWVEATTGSIPFPSVGDVLYSLFYLLMLAALIVAVRRHVRTLASSVWLDCVVGSLGAAAVLAIPLSPVLDSALTSSSWLATVTAISFPLFDLLLVAAIGGIGALGGRRLGRRWVLLFVGLLVFAAADVLYALQVNANTYVRGTPLAAAWAIGLALLALWVDGMERTHPAAAPETSPATGRAALMVPVVATAAGLGVLLVSSRVPLSTLSVALAGATLVAATARTQVAFRQVAWMAHLRRVASATDDLTGLPNRRALHVEGHARLVDPERRRQSLLMLDLDKFKEVNDSLGHHAGDQLLVQVGARLREHLRPGDLLARLGGDEFAVLLEDAGHAEAIEVTVKLRAALAEPFALEDITLHTSVSVGIALFPDHGLDLSSLLRTADIAMYKAKTSGRGQHVYNTADDTDATTRLKTVEELRTALTTDQLVVHYQPKIDLDTGEVHNVEALVRWDHPTRGLLYPDAFLALVEESGLMRTLTRVVLQVALDQAAVWHAEGRPLTVAVNLSGSTLIDTSLPDEVAAMLTARNLPPGALQLEITEEFLMADRDRARSILTRLRSSGIQISIDDFGTGYSSLSYLRDLPLDELKLDRSFVFPMVDDARAAALVASTIGLAHSLGLRLVAEGVETKAAYTELVRLGCDQAQGYYMSRPVPAAELDLWLSARDVSATRTPKGLVGAHQLRHYEIDRNGYDNNG</sequence>
<feature type="transmembrane region" description="Helical" evidence="1">
    <location>
        <begin position="72"/>
        <end position="91"/>
    </location>
</feature>
<protein>
    <submittedName>
        <fullName evidence="4">EAL domain-containing protein</fullName>
    </submittedName>
</protein>
<dbReference type="Pfam" id="PF00563">
    <property type="entry name" value="EAL"/>
    <property type="match status" value="1"/>
</dbReference>
<dbReference type="InterPro" id="IPR029787">
    <property type="entry name" value="Nucleotide_cyclase"/>
</dbReference>
<feature type="transmembrane region" description="Helical" evidence="1">
    <location>
        <begin position="9"/>
        <end position="30"/>
    </location>
</feature>
<feature type="transmembrane region" description="Helical" evidence="1">
    <location>
        <begin position="135"/>
        <end position="155"/>
    </location>
</feature>
<feature type="transmembrane region" description="Helical" evidence="1">
    <location>
        <begin position="103"/>
        <end position="123"/>
    </location>
</feature>
<feature type="transmembrane region" description="Helical" evidence="1">
    <location>
        <begin position="270"/>
        <end position="288"/>
    </location>
</feature>
<gene>
    <name evidence="4" type="ORF">E3O46_06495</name>
</gene>
<reference evidence="4 5" key="1">
    <citation type="submission" date="2019-03" db="EMBL/GenBank/DDBJ databases">
        <title>Genomics of glacier-inhabiting Cryobacterium strains.</title>
        <authorList>
            <person name="Liu Q."/>
            <person name="Xin Y.-H."/>
        </authorList>
    </citation>
    <scope>NUCLEOTIDE SEQUENCE [LARGE SCALE GENOMIC DNA]</scope>
    <source>
        <strain evidence="4 5">MDB1-5</strain>
    </source>
</reference>
<dbReference type="PROSITE" id="PS50883">
    <property type="entry name" value="EAL"/>
    <property type="match status" value="1"/>
</dbReference>
<evidence type="ECO:0000259" key="3">
    <source>
        <dbReference type="PROSITE" id="PS50887"/>
    </source>
</evidence>
<dbReference type="InterPro" id="IPR052155">
    <property type="entry name" value="Biofilm_reg_signaling"/>
</dbReference>
<dbReference type="Gene3D" id="3.20.20.450">
    <property type="entry name" value="EAL domain"/>
    <property type="match status" value="1"/>
</dbReference>
<dbReference type="Proteomes" id="UP000297604">
    <property type="component" value="Unassembled WGS sequence"/>
</dbReference>
<dbReference type="InterPro" id="IPR035919">
    <property type="entry name" value="EAL_sf"/>
</dbReference>
<dbReference type="InterPro" id="IPR001633">
    <property type="entry name" value="EAL_dom"/>
</dbReference>
<dbReference type="NCBIfam" id="TIGR00254">
    <property type="entry name" value="GGDEF"/>
    <property type="match status" value="1"/>
</dbReference>
<organism evidence="4 5">
    <name type="scientific">Cryobacterium glucosi</name>
    <dbReference type="NCBI Taxonomy" id="1259175"/>
    <lineage>
        <taxon>Bacteria</taxon>
        <taxon>Bacillati</taxon>
        <taxon>Actinomycetota</taxon>
        <taxon>Actinomycetes</taxon>
        <taxon>Micrococcales</taxon>
        <taxon>Microbacteriaceae</taxon>
        <taxon>Cryobacterium</taxon>
    </lineage>
</organism>
<keyword evidence="1" id="KW-0472">Membrane</keyword>
<dbReference type="SMART" id="SM00267">
    <property type="entry name" value="GGDEF"/>
    <property type="match status" value="1"/>
</dbReference>
<evidence type="ECO:0000313" key="4">
    <source>
        <dbReference type="EMBL" id="TFC21851.1"/>
    </source>
</evidence>
<dbReference type="Gene3D" id="3.30.70.270">
    <property type="match status" value="1"/>
</dbReference>
<feature type="transmembrane region" description="Helical" evidence="1">
    <location>
        <begin position="167"/>
        <end position="190"/>
    </location>
</feature>
<feature type="domain" description="GGDEF" evidence="3">
    <location>
        <begin position="359"/>
        <end position="491"/>
    </location>
</feature>
<dbReference type="CDD" id="cd01949">
    <property type="entry name" value="GGDEF"/>
    <property type="match status" value="1"/>
</dbReference>
<feature type="transmembrane region" description="Helical" evidence="1">
    <location>
        <begin position="227"/>
        <end position="249"/>
    </location>
</feature>
<dbReference type="InterPro" id="IPR000160">
    <property type="entry name" value="GGDEF_dom"/>
</dbReference>
<dbReference type="RefSeq" id="WP_134561348.1">
    <property type="nucleotide sequence ID" value="NZ_SOFS01000015.1"/>
</dbReference>
<keyword evidence="5" id="KW-1185">Reference proteome</keyword>
<name>A0ABY2IPK2_9MICO</name>
<feature type="transmembrane region" description="Helical" evidence="1">
    <location>
        <begin position="42"/>
        <end position="60"/>
    </location>
</feature>
<dbReference type="Pfam" id="PF00990">
    <property type="entry name" value="GGDEF"/>
    <property type="match status" value="1"/>
</dbReference>
<evidence type="ECO:0000259" key="2">
    <source>
        <dbReference type="PROSITE" id="PS50883"/>
    </source>
</evidence>